<keyword evidence="8" id="KW-1185">Reference proteome</keyword>
<reference evidence="7 8" key="1">
    <citation type="submission" date="2017-01" db="EMBL/GenBank/DDBJ databases">
        <authorList>
            <person name="Mah S.A."/>
            <person name="Swanson W.J."/>
            <person name="Moy G.W."/>
            <person name="Vacquier V.D."/>
        </authorList>
    </citation>
    <scope>NUCLEOTIDE SEQUENCE [LARGE SCALE GENOMIC DNA]</scope>
    <source>
        <strain evidence="7 8">DSM 21219</strain>
    </source>
</reference>
<evidence type="ECO:0000256" key="4">
    <source>
        <dbReference type="ARBA" id="ARBA00023002"/>
    </source>
</evidence>
<dbReference type="SUPFAM" id="SSF51905">
    <property type="entry name" value="FAD/NAD(P)-binding domain"/>
    <property type="match status" value="1"/>
</dbReference>
<dbReference type="InterPro" id="IPR036188">
    <property type="entry name" value="FAD/NAD-bd_sf"/>
</dbReference>
<evidence type="ECO:0000259" key="5">
    <source>
        <dbReference type="Pfam" id="PF00732"/>
    </source>
</evidence>
<evidence type="ECO:0000259" key="6">
    <source>
        <dbReference type="Pfam" id="PF05199"/>
    </source>
</evidence>
<keyword evidence="2" id="KW-0285">Flavoprotein</keyword>
<proteinExistence type="inferred from homology"/>
<dbReference type="RefSeq" id="WP_234967797.1">
    <property type="nucleotide sequence ID" value="NZ_FTPS01000002.1"/>
</dbReference>
<evidence type="ECO:0000256" key="1">
    <source>
        <dbReference type="ARBA" id="ARBA00010790"/>
    </source>
</evidence>
<dbReference type="Proteomes" id="UP000192455">
    <property type="component" value="Unassembled WGS sequence"/>
</dbReference>
<evidence type="ECO:0000313" key="7">
    <source>
        <dbReference type="EMBL" id="SIT86723.1"/>
    </source>
</evidence>
<dbReference type="Gene3D" id="3.50.50.60">
    <property type="entry name" value="FAD/NAD(P)-binding domain"/>
    <property type="match status" value="2"/>
</dbReference>
<dbReference type="STRING" id="515897.SAMN05421849_2389"/>
<dbReference type="InterPro" id="IPR007867">
    <property type="entry name" value="GMC_OxRtase_C"/>
</dbReference>
<keyword evidence="4" id="KW-0560">Oxidoreductase</keyword>
<dbReference type="Pfam" id="PF00732">
    <property type="entry name" value="GMC_oxred_N"/>
    <property type="match status" value="1"/>
</dbReference>
<dbReference type="Pfam" id="PF05199">
    <property type="entry name" value="GMC_oxred_C"/>
    <property type="match status" value="1"/>
</dbReference>
<protein>
    <submittedName>
        <fullName evidence="7">Gluconate 2-dehydrogenase alpha chain</fullName>
    </submittedName>
</protein>
<name>A0A1R3X737_9RHOB</name>
<feature type="domain" description="Glucose-methanol-choline oxidoreductase C-terminal" evidence="6">
    <location>
        <begin position="446"/>
        <end position="569"/>
    </location>
</feature>
<evidence type="ECO:0000256" key="3">
    <source>
        <dbReference type="ARBA" id="ARBA00022827"/>
    </source>
</evidence>
<gene>
    <name evidence="7" type="ORF">SAMN05421849_2389</name>
</gene>
<evidence type="ECO:0000256" key="2">
    <source>
        <dbReference type="ARBA" id="ARBA00022630"/>
    </source>
</evidence>
<accession>A0A1R3X737</accession>
<keyword evidence="3" id="KW-0274">FAD</keyword>
<dbReference type="GO" id="GO:0050660">
    <property type="term" value="F:flavin adenine dinucleotide binding"/>
    <property type="evidence" value="ECO:0007669"/>
    <property type="project" value="InterPro"/>
</dbReference>
<dbReference type="EMBL" id="FTPS01000002">
    <property type="protein sequence ID" value="SIT86723.1"/>
    <property type="molecule type" value="Genomic_DNA"/>
</dbReference>
<dbReference type="AlphaFoldDB" id="A0A1R3X737"/>
<dbReference type="PANTHER" id="PTHR46056:SF12">
    <property type="entry name" value="LONG-CHAIN-ALCOHOL OXIDASE"/>
    <property type="match status" value="1"/>
</dbReference>
<dbReference type="SUPFAM" id="SSF54373">
    <property type="entry name" value="FAD-linked reductases, C-terminal domain"/>
    <property type="match status" value="1"/>
</dbReference>
<dbReference type="PANTHER" id="PTHR46056">
    <property type="entry name" value="LONG-CHAIN-ALCOHOL OXIDASE"/>
    <property type="match status" value="1"/>
</dbReference>
<evidence type="ECO:0000313" key="8">
    <source>
        <dbReference type="Proteomes" id="UP000192455"/>
    </source>
</evidence>
<organism evidence="7 8">
    <name type="scientific">Pontibaca methylaminivorans</name>
    <dbReference type="NCBI Taxonomy" id="515897"/>
    <lineage>
        <taxon>Bacteria</taxon>
        <taxon>Pseudomonadati</taxon>
        <taxon>Pseudomonadota</taxon>
        <taxon>Alphaproteobacteria</taxon>
        <taxon>Rhodobacterales</taxon>
        <taxon>Roseobacteraceae</taxon>
        <taxon>Pontibaca</taxon>
    </lineage>
</organism>
<feature type="domain" description="Glucose-methanol-choline oxidoreductase N-terminal" evidence="5">
    <location>
        <begin position="234"/>
        <end position="346"/>
    </location>
</feature>
<comment type="similarity">
    <text evidence="1">Belongs to the GMC oxidoreductase family.</text>
</comment>
<sequence>MMARKLPKKDVAIVGLGWTGSILAMELAKEGLDIVALERGPMRRTVNDFRYPENTDELTHAHYFKLMQRPHESTLTMRHSTGQRALPYRRLGSFLPGIGVGGAGVHWNGQNWRPEAAELRLRSYVTETFGADIIPDDMQIQDWGVTYEELEPHFDRWERLIGCTGIAGNIKGEIRAGGNPFEAPRSAEYPLPPLPQASASRRFHKAAEDMGLHPFPRSGGNASRAYVNEYGMQLGPCTYCGFCEWYGCYNYSKASPQTCVLDALYQRPNVEVRTEANVMKVELSSDGKTATGVTYLDENHEEIFQPADLVLICAFPIHNVHLLLLSGIGEPYDPARGSGVVGRNYAYQMMGGTDAFFSDAQFKPFVGAGIEGTCVLDYGIEQIDFAREGFIGGSYISVGLTNGQPIRSMPLPEDTPAWGAEWKQAVGKWYGKALNIGSHGSNMSYRDCYLDLDPTYRDPFGRPLLRMTFDWKPNDIRMTRFMQRRTEALAQAMESDSFNSSYKDEDSHYDIRPYQTTHNVGGAVMGTDPATSVVNRYLQSWDVPNVWVSGASAFPQNIQFNPTGAVGALTYWMAEALRDYIRNPRPMMRG</sequence>
<dbReference type="InterPro" id="IPR000172">
    <property type="entry name" value="GMC_OxRdtase_N"/>
</dbReference>
<dbReference type="GO" id="GO:0016614">
    <property type="term" value="F:oxidoreductase activity, acting on CH-OH group of donors"/>
    <property type="evidence" value="ECO:0007669"/>
    <property type="project" value="InterPro"/>
</dbReference>